<accession>Q11KU4</accession>
<sequence>MSAIGVATNRVEGRAKVTGAARYTGDIVAEGLVHGFIVGSTIASGRVLDIDFSRAREAGGVLRVFTHLDMPRLRSLASPPAGDTHLPMQDDRVLYEGQPVAVVVSETFEQAREAARLVEVTYDRSDFLTDFAGNLSRAEHRPLYGMPPDTQHGDPDTFMQRGDVVVGATYATADRHHVPMEPSVTMAMWHGERLILRDAVQGVMLTRNTVAQALGIEPSQVEVQCEFVGGAFGCTGFIWSHQLLAAALSREIGRPLRLTLTRAQTFTAHGYQPASVQTVRLAATQDGALLATRHDSLLAGSVAGGHVEPVGWGTRSVYACDNAAVTHRVVRLNKGNPTPMRSPIEGIGMVATEIAMDELAFELGMNPLELRLRNYTDTDLAHNRPFSLKRLRECYSEGARLFGWPQTLPPPATLQDGRELVGYGMATAIFQTFRSEASARVTALQSGRIRVETGTQEIGGGTYTVLAQVAAEVLDVPVANVDVVIGDTRLPEGPISAGSRVTLSAGSAVQAAARNLLTRFGEVGRPNGESLAAALQRLNLDELSADGRWQPEQESRFSLYSFGAVYAEVGVDKDLAIPRVRRVVGVYDAGKIINPKAARGQMTGGIIWGIGQALLEKSEMDHTLGRFLSKNLAGYLVPVNADVPDIEVQFIDGFDAEAGPLGARGIGELGGIGIGAAIANAVFHASGRRVRSLPILPEHFLGQT</sequence>
<dbReference type="PANTHER" id="PTHR11908">
    <property type="entry name" value="XANTHINE DEHYDROGENASE"/>
    <property type="match status" value="1"/>
</dbReference>
<evidence type="ECO:0000313" key="4">
    <source>
        <dbReference type="EMBL" id="ABG61981.1"/>
    </source>
</evidence>
<dbReference type="SMART" id="SM01008">
    <property type="entry name" value="Ald_Xan_dh_C"/>
    <property type="match status" value="1"/>
</dbReference>
<organism evidence="4">
    <name type="scientific">Chelativorans sp. (strain BNC1)</name>
    <dbReference type="NCBI Taxonomy" id="266779"/>
    <lineage>
        <taxon>Bacteria</taxon>
        <taxon>Pseudomonadati</taxon>
        <taxon>Pseudomonadota</taxon>
        <taxon>Alphaproteobacteria</taxon>
        <taxon>Hyphomicrobiales</taxon>
        <taxon>Phyllobacteriaceae</taxon>
        <taxon>Chelativorans</taxon>
    </lineage>
</organism>
<dbReference type="SUPFAM" id="SSF56003">
    <property type="entry name" value="Molybdenum cofactor-binding domain"/>
    <property type="match status" value="1"/>
</dbReference>
<gene>
    <name evidence="4" type="ordered locus">Meso_0580</name>
</gene>
<dbReference type="HOGENOM" id="CLU_001681_2_2_5"/>
<dbReference type="AlphaFoldDB" id="Q11KU4"/>
<dbReference type="SUPFAM" id="SSF54665">
    <property type="entry name" value="CO dehydrogenase molybdoprotein N-domain-like"/>
    <property type="match status" value="1"/>
</dbReference>
<keyword evidence="2 4" id="KW-0560">Oxidoreductase</keyword>
<dbReference type="InterPro" id="IPR016208">
    <property type="entry name" value="Ald_Oxase/xanthine_DH-like"/>
</dbReference>
<dbReference type="Gene3D" id="3.90.1170.50">
    <property type="entry name" value="Aldehyde oxidase/xanthine dehydrogenase, a/b hammerhead"/>
    <property type="match status" value="1"/>
</dbReference>
<dbReference type="Pfam" id="PF02738">
    <property type="entry name" value="MoCoBD_1"/>
    <property type="match status" value="1"/>
</dbReference>
<dbReference type="Pfam" id="PF01315">
    <property type="entry name" value="Ald_Xan_dh_C"/>
    <property type="match status" value="1"/>
</dbReference>
<dbReference type="eggNOG" id="COG1529">
    <property type="taxonomic scope" value="Bacteria"/>
</dbReference>
<dbReference type="GO" id="GO:0005506">
    <property type="term" value="F:iron ion binding"/>
    <property type="evidence" value="ECO:0007669"/>
    <property type="project" value="InterPro"/>
</dbReference>
<dbReference type="Gene3D" id="3.30.365.10">
    <property type="entry name" value="Aldehyde oxidase/xanthine dehydrogenase, molybdopterin binding domain"/>
    <property type="match status" value="4"/>
</dbReference>
<dbReference type="GO" id="GO:0004854">
    <property type="term" value="F:xanthine dehydrogenase activity"/>
    <property type="evidence" value="ECO:0007669"/>
    <property type="project" value="UniProtKB-EC"/>
</dbReference>
<dbReference type="KEGG" id="mes:Meso_0580"/>
<dbReference type="InterPro" id="IPR000674">
    <property type="entry name" value="Ald_Oxase/Xan_DH_a/b"/>
</dbReference>
<dbReference type="Pfam" id="PF20256">
    <property type="entry name" value="MoCoBD_2"/>
    <property type="match status" value="1"/>
</dbReference>
<dbReference type="InterPro" id="IPR046867">
    <property type="entry name" value="AldOxase/xan_DH_MoCoBD2"/>
</dbReference>
<dbReference type="EC" id="1.17.1.4" evidence="4"/>
<keyword evidence="1" id="KW-0500">Molybdenum</keyword>
<dbReference type="EMBL" id="CP000390">
    <property type="protein sequence ID" value="ABG61981.1"/>
    <property type="molecule type" value="Genomic_DNA"/>
</dbReference>
<name>Q11KU4_CHESB</name>
<dbReference type="OrthoDB" id="8428274at2"/>
<evidence type="ECO:0000259" key="3">
    <source>
        <dbReference type="SMART" id="SM01008"/>
    </source>
</evidence>
<feature type="domain" description="Aldehyde oxidase/xanthine dehydrogenase a/b hammerhead" evidence="3">
    <location>
        <begin position="18"/>
        <end position="126"/>
    </location>
</feature>
<evidence type="ECO:0000256" key="2">
    <source>
        <dbReference type="ARBA" id="ARBA00023002"/>
    </source>
</evidence>
<dbReference type="InterPro" id="IPR036856">
    <property type="entry name" value="Ald_Oxase/Xan_DH_a/b_sf"/>
</dbReference>
<protein>
    <submittedName>
        <fullName evidence="4">Xanthine dehydrogenase, molybdenum binding subunit apoprotein</fullName>
        <ecNumber evidence="4">1.17.1.4</ecNumber>
    </submittedName>
</protein>
<reference evidence="4" key="1">
    <citation type="submission" date="2006-06" db="EMBL/GenBank/DDBJ databases">
        <title>Complete sequence of chromosome of Chelativorans sp. BNC1.</title>
        <authorList>
            <consortium name="US DOE Joint Genome Institute"/>
            <person name="Copeland A."/>
            <person name="Lucas S."/>
            <person name="Lapidus A."/>
            <person name="Barry K."/>
            <person name="Detter J.C."/>
            <person name="Glavina del Rio T."/>
            <person name="Hammon N."/>
            <person name="Israni S."/>
            <person name="Dalin E."/>
            <person name="Tice H."/>
            <person name="Pitluck S."/>
            <person name="Chertkov O."/>
            <person name="Brettin T."/>
            <person name="Bruce D."/>
            <person name="Han C."/>
            <person name="Tapia R."/>
            <person name="Gilna P."/>
            <person name="Schmutz J."/>
            <person name="Larimer F."/>
            <person name="Land M."/>
            <person name="Hauser L."/>
            <person name="Kyrpides N."/>
            <person name="Mikhailova N."/>
            <person name="Richardson P."/>
        </authorList>
    </citation>
    <scope>NUCLEOTIDE SEQUENCE</scope>
    <source>
        <strain evidence="4">BNC1</strain>
    </source>
</reference>
<dbReference type="InterPro" id="IPR008274">
    <property type="entry name" value="AldOxase/xan_DH_MoCoBD1"/>
</dbReference>
<dbReference type="InterPro" id="IPR037165">
    <property type="entry name" value="AldOxase/xan_DH_Mopterin-bd_sf"/>
</dbReference>
<dbReference type="STRING" id="266779.Meso_0580"/>
<proteinExistence type="predicted"/>
<dbReference type="PANTHER" id="PTHR11908:SF132">
    <property type="entry name" value="ALDEHYDE OXIDASE 1-RELATED"/>
    <property type="match status" value="1"/>
</dbReference>
<evidence type="ECO:0000256" key="1">
    <source>
        <dbReference type="ARBA" id="ARBA00022505"/>
    </source>
</evidence>